<comment type="caution">
    <text evidence="6">The sequence shown here is derived from an EMBL/GenBank/DDBJ whole genome shotgun (WGS) entry which is preliminary data.</text>
</comment>
<evidence type="ECO:0000313" key="8">
    <source>
        <dbReference type="Proteomes" id="UP001150569"/>
    </source>
</evidence>
<dbReference type="FunFam" id="3.40.50.300:FF:001317">
    <property type="entry name" value="Putative ADP-ribosylation factor"/>
    <property type="match status" value="1"/>
</dbReference>
<keyword evidence="8" id="KW-1185">Reference proteome</keyword>
<dbReference type="AlphaFoldDB" id="A0A9W7ZNH4"/>
<keyword evidence="4" id="KW-0479">Metal-binding</keyword>
<dbReference type="NCBIfam" id="TIGR00231">
    <property type="entry name" value="small_GTP"/>
    <property type="match status" value="1"/>
</dbReference>
<evidence type="ECO:0000256" key="4">
    <source>
        <dbReference type="PIRSR" id="PIRSR606689-2"/>
    </source>
</evidence>
<dbReference type="GO" id="GO:0006886">
    <property type="term" value="P:intracellular protein transport"/>
    <property type="evidence" value="ECO:0007669"/>
    <property type="project" value="TreeGrafter"/>
</dbReference>
<dbReference type="GO" id="GO:0043001">
    <property type="term" value="P:Golgi to plasma membrane protein transport"/>
    <property type="evidence" value="ECO:0007669"/>
    <property type="project" value="TreeGrafter"/>
</dbReference>
<feature type="binding site" evidence="4">
    <location>
        <position position="55"/>
    </location>
    <ligand>
        <name>Mg(2+)</name>
        <dbReference type="ChEBI" id="CHEBI:18420"/>
    </ligand>
</feature>
<feature type="binding site" evidence="3">
    <location>
        <begin position="133"/>
        <end position="136"/>
    </location>
    <ligand>
        <name>GTP</name>
        <dbReference type="ChEBI" id="CHEBI:37565"/>
    </ligand>
</feature>
<dbReference type="PANTHER" id="PTHR45909">
    <property type="entry name" value="ADP-RIBOSYLATION FACTOR-RELATED PROTEIN 1"/>
    <property type="match status" value="1"/>
</dbReference>
<evidence type="ECO:0000313" key="6">
    <source>
        <dbReference type="EMBL" id="KAJ1913186.1"/>
    </source>
</evidence>
<gene>
    <name evidence="6" type="primary">ARL3_2</name>
    <name evidence="7" type="synonym">ARL3_1</name>
    <name evidence="7" type="ORF">IWQ60_006255</name>
    <name evidence="6" type="ORF">IWQ60_009318</name>
</gene>
<protein>
    <submittedName>
        <fullName evidence="6">ADP-ribosylation factor protein 3</fullName>
    </submittedName>
</protein>
<accession>A0A9W7ZNH4</accession>
<feature type="binding site" evidence="3">
    <location>
        <position position="77"/>
    </location>
    <ligand>
        <name>GTP</name>
        <dbReference type="ChEBI" id="CHEBI:37565"/>
    </ligand>
</feature>
<dbReference type="Gene3D" id="3.40.50.300">
    <property type="entry name" value="P-loop containing nucleotide triphosphate hydrolases"/>
    <property type="match status" value="1"/>
</dbReference>
<keyword evidence="1 3" id="KW-0547">Nucleotide-binding</keyword>
<sequence length="198" mass="22611">MYSLLSGLYKYLTRQEEFYVIILGLDNAGKTTLLERIKTMYTGVRGLSPDKIGPTVGMNLGKIDIGRSRIKFWDLGGQRDLHSIWERYYPESHAIIFVIDATDRARLEECRQTFEKVMLRDEVEGVPVLMLANKQDLPVAMPVEEIKETFNKIAVDLGARESKVMPVSALAGDGVRDSVEWLYSRLQFNRESRPPVIQ</sequence>
<evidence type="ECO:0000256" key="5">
    <source>
        <dbReference type="RuleBase" id="RU003925"/>
    </source>
</evidence>
<dbReference type="InterPro" id="IPR027417">
    <property type="entry name" value="P-loop_NTPase"/>
</dbReference>
<dbReference type="SMART" id="SM00178">
    <property type="entry name" value="SAR"/>
    <property type="match status" value="1"/>
</dbReference>
<feature type="binding site" evidence="4">
    <location>
        <position position="31"/>
    </location>
    <ligand>
        <name>Mg(2+)</name>
        <dbReference type="ChEBI" id="CHEBI:18420"/>
    </ligand>
</feature>
<dbReference type="OrthoDB" id="414781at2759"/>
<dbReference type="GO" id="GO:0034067">
    <property type="term" value="P:protein localization to Golgi apparatus"/>
    <property type="evidence" value="ECO:0007669"/>
    <property type="project" value="TreeGrafter"/>
</dbReference>
<dbReference type="InterPro" id="IPR024156">
    <property type="entry name" value="Small_GTPase_ARF"/>
</dbReference>
<dbReference type="EMBL" id="JANBPT010000370">
    <property type="protein sequence ID" value="KAJ1922839.1"/>
    <property type="molecule type" value="Genomic_DNA"/>
</dbReference>
<keyword evidence="2 3" id="KW-0342">GTP-binding</keyword>
<dbReference type="GO" id="GO:0005794">
    <property type="term" value="C:Golgi apparatus"/>
    <property type="evidence" value="ECO:0007669"/>
    <property type="project" value="TreeGrafter"/>
</dbReference>
<dbReference type="Proteomes" id="UP001150569">
    <property type="component" value="Unassembled WGS sequence"/>
</dbReference>
<organism evidence="6 8">
    <name type="scientific">Tieghemiomyces parasiticus</name>
    <dbReference type="NCBI Taxonomy" id="78921"/>
    <lineage>
        <taxon>Eukaryota</taxon>
        <taxon>Fungi</taxon>
        <taxon>Fungi incertae sedis</taxon>
        <taxon>Zoopagomycota</taxon>
        <taxon>Kickxellomycotina</taxon>
        <taxon>Dimargaritomycetes</taxon>
        <taxon>Dimargaritales</taxon>
        <taxon>Dimargaritaceae</taxon>
        <taxon>Tieghemiomyces</taxon>
    </lineage>
</organism>
<dbReference type="GO" id="GO:0003924">
    <property type="term" value="F:GTPase activity"/>
    <property type="evidence" value="ECO:0007669"/>
    <property type="project" value="InterPro"/>
</dbReference>
<dbReference type="CDD" id="cd04160">
    <property type="entry name" value="Arfrp1"/>
    <property type="match status" value="1"/>
</dbReference>
<evidence type="ECO:0000256" key="1">
    <source>
        <dbReference type="ARBA" id="ARBA00022741"/>
    </source>
</evidence>
<reference evidence="6" key="1">
    <citation type="submission" date="2022-07" db="EMBL/GenBank/DDBJ databases">
        <title>Phylogenomic reconstructions and comparative analyses of Kickxellomycotina fungi.</title>
        <authorList>
            <person name="Reynolds N.K."/>
            <person name="Stajich J.E."/>
            <person name="Barry K."/>
            <person name="Grigoriev I.V."/>
            <person name="Crous P."/>
            <person name="Smith M.E."/>
        </authorList>
    </citation>
    <scope>NUCLEOTIDE SEQUENCE</scope>
    <source>
        <strain evidence="6">RSA 861</strain>
    </source>
</reference>
<dbReference type="SMART" id="SM00175">
    <property type="entry name" value="RAB"/>
    <property type="match status" value="1"/>
</dbReference>
<dbReference type="PROSITE" id="PS51419">
    <property type="entry name" value="RAB"/>
    <property type="match status" value="1"/>
</dbReference>
<dbReference type="EMBL" id="JANBPT010000769">
    <property type="protein sequence ID" value="KAJ1913186.1"/>
    <property type="molecule type" value="Genomic_DNA"/>
</dbReference>
<dbReference type="PRINTS" id="PR00328">
    <property type="entry name" value="SAR1GTPBP"/>
</dbReference>
<dbReference type="Pfam" id="PF00025">
    <property type="entry name" value="Arf"/>
    <property type="match status" value="1"/>
</dbReference>
<name>A0A9W7ZNH4_9FUNG</name>
<feature type="binding site" evidence="3">
    <location>
        <begin position="24"/>
        <end position="31"/>
    </location>
    <ligand>
        <name>GTP</name>
        <dbReference type="ChEBI" id="CHEBI:37565"/>
    </ligand>
</feature>
<dbReference type="GO" id="GO:0046872">
    <property type="term" value="F:metal ion binding"/>
    <property type="evidence" value="ECO:0007669"/>
    <property type="project" value="UniProtKB-KW"/>
</dbReference>
<keyword evidence="4" id="KW-0460">Magnesium</keyword>
<dbReference type="InterPro" id="IPR005225">
    <property type="entry name" value="Small_GTP-bd"/>
</dbReference>
<evidence type="ECO:0000313" key="7">
    <source>
        <dbReference type="EMBL" id="KAJ1922839.1"/>
    </source>
</evidence>
<evidence type="ECO:0000256" key="3">
    <source>
        <dbReference type="PIRSR" id="PIRSR606689-1"/>
    </source>
</evidence>
<dbReference type="SMART" id="SM00177">
    <property type="entry name" value="ARF"/>
    <property type="match status" value="1"/>
</dbReference>
<dbReference type="SUPFAM" id="SSF52540">
    <property type="entry name" value="P-loop containing nucleoside triphosphate hydrolases"/>
    <property type="match status" value="1"/>
</dbReference>
<comment type="similarity">
    <text evidence="5">Belongs to the small GTPase superfamily. Arf family.</text>
</comment>
<evidence type="ECO:0000256" key="2">
    <source>
        <dbReference type="ARBA" id="ARBA00023134"/>
    </source>
</evidence>
<proteinExistence type="inferred from homology"/>
<dbReference type="GO" id="GO:0005525">
    <property type="term" value="F:GTP binding"/>
    <property type="evidence" value="ECO:0007669"/>
    <property type="project" value="UniProtKB-KW"/>
</dbReference>
<dbReference type="PROSITE" id="PS51417">
    <property type="entry name" value="ARF"/>
    <property type="match status" value="1"/>
</dbReference>
<dbReference type="PANTHER" id="PTHR45909:SF1">
    <property type="entry name" value="ADP-RIBOSYLATION FACTOR-RELATED PROTEIN 1"/>
    <property type="match status" value="1"/>
</dbReference>
<dbReference type="InterPro" id="IPR006689">
    <property type="entry name" value="Small_GTPase_ARF/SAR"/>
</dbReference>